<sequence>MSNVGKTSIDIEADSSQARRSFENFFKYVTTATKKIERVIKQADIMGDFAAQVENSLQRAEKAFDKLERRINAFSPSLNINDVEIDTSTVERGLCTLESQIQEFNPSITINSIDIDDSVLERKLRQLEQRLAAFNPEMNIRTPDLDTSAIESRISALERRVERVDIGGGIERRARSSLRRAEEPFNDFYDYLDTAARRMENSMRAFSPAETLDQEIQRMNNSLNRFNPEVQLERQMRSIAQSVAQPIMNLPQHLRPFHDALARTRYELQTTALTSRQSLDEMATAAIRSQVSLNRMMSATSSGKAAAKAIQELGDTTKTTQLAILGLSRDGKVKVSTEEAQRQMASFNDHVERTKQRLEQLRDAGDMASYNEGMRQLERQMQQVDRAMRAAAQGGTAYTSMLDQLGIHTANAANQAAIAMERMRTGFMRSIDYMNAMKTQSQKMMDALGDTSSIQRLDRAFLQVGHRLEEMAKRGTAANIALRQLGPNASMKDLMDRVRLINTGLMRMQQVALAAGIAVAGFTAIMFKLATAGPSVDEVAQQQAELTNNFLEELKRREDAIYNFAGLFEKIEIKGFDKSTLMNNLQEQVNVMSQWVDNMKSLSARVPEDLKGELYKMGPEAAGQIAALNSMSDAELAKYVELWREKHSLARQGAMDELAKLKEETERKISELGKSLKPLTIATEKFKQAWLAALGPFIEIWGEIAAKILDAGTAIGNFIAKLNETNPEIVKLVGMFTFLFTTLVMLLSPMAIGIGKAEGMAAAFTLIWTTIQPVILGFLRIAGMASLVAGAIVLVGGSIMKMWEHSENFRNSITSAWENIQSVFGSLISSIAEDAQRLFDAFMKVINLLIGGSGSSTQSFWTSLGDAISKVIDLLSGMLMPVLSAVGSVISNAFSAVVDVFVAIFKAIEPVVVQIRNFISVIFEAFSALSSGGNSAAVWETVTNIFNFLVNIIRDVFVGAITLLGSAFSRHFSNVIAILTTVVQAFTFVIQKVREFTAAIISIFNGDIGAGVNILEKLGFSPSQIQMIIASVTQVKMVIRSFIDGVVQGFAQAYSFVKALFDFFTGNNQSGVDLLKQLGMSEDTIQSVVSIVDGIKAAFNSLWSFFSENILPIIKDIGSSVLEGLTGIVTGIVEIVSGIIQVFFGWLSGDVESWSQGLKGIFDGLVTIISSVFSTAFEIWKGIFQIQLEILAAIWGALLDWISPYIEAAIDYITTSWNSLVEDTKSILTGIGDFFVELWNQCMETTTSILGSIGTFFIDLWNGCVETTTSILSGIGTFFIDLWNQCVEVTVNTLNSVLNFLGEWAANILNFFAPAIGLIIAVASLAWEGLKATTEFIFNSIYEFIMFIWQMVYSAITSVVNLILPYITAAWDMISSVTSTVFNAISTFILAIWTSIYTYISEKISAAVQFITDGWNLISSVTSTVWNLVVSYISSTLSAIYSYISEKINAAVQFVSNQWNLVSSVTSTIWNYIVSYISRVLSSIYSYITEKISAAAQYLSDRWNMISSVTSNAWNQIKSYVSNALSAIYNYVSDKISAAYNYISDKWNSTLSTTSSIWNSIKSTISNAWNGIYNYVSDKVNAVKSYILDNWSSLSGSVTSVFNAVKKAIIDPIVEAYNKVVGIVKDIKAAFNFKIDIPKPNIPIPSFNFDKGDLLNGVMPSFGVKWHANGGFFDKASIIGIGEAGREAAVPLVGRRMDPFADAVFNRLAEKFNGSFTGSAPSSYDKEVDLTVNMTNLIDGRELAGATYKYVTEFQEREEERRKQF</sequence>
<name>R8GY26_BACCE</name>
<dbReference type="InterPro" id="IPR016024">
    <property type="entry name" value="ARM-type_fold"/>
</dbReference>
<dbReference type="Proteomes" id="UP000014040">
    <property type="component" value="Unassembled WGS sequence"/>
</dbReference>
<gene>
    <name evidence="3" type="ORF">IIC_06079</name>
</gene>
<evidence type="ECO:0000256" key="2">
    <source>
        <dbReference type="SAM" id="Phobius"/>
    </source>
</evidence>
<feature type="transmembrane region" description="Helical" evidence="2">
    <location>
        <begin position="972"/>
        <end position="990"/>
    </location>
</feature>
<dbReference type="PANTHER" id="PTHR37813">
    <property type="entry name" value="FELS-2 PROPHAGE PROTEIN"/>
    <property type="match status" value="1"/>
</dbReference>
<evidence type="ECO:0008006" key="5">
    <source>
        <dbReference type="Google" id="ProtNLM"/>
    </source>
</evidence>
<dbReference type="EMBL" id="AHES01000082">
    <property type="protein sequence ID" value="EOO65469.1"/>
    <property type="molecule type" value="Genomic_DNA"/>
</dbReference>
<dbReference type="PATRIC" id="fig|1053224.3.peg.6093"/>
<feature type="transmembrane region" description="Helical" evidence="2">
    <location>
        <begin position="917"/>
        <end position="939"/>
    </location>
</feature>
<protein>
    <recommendedName>
        <fullName evidence="5">Tape measure domain-containing protein</fullName>
    </recommendedName>
</protein>
<feature type="coiled-coil region" evidence="1">
    <location>
        <begin position="337"/>
        <end position="394"/>
    </location>
</feature>
<keyword evidence="2" id="KW-0472">Membrane</keyword>
<feature type="transmembrane region" description="Helical" evidence="2">
    <location>
        <begin position="1160"/>
        <end position="1180"/>
    </location>
</feature>
<feature type="transmembrane region" description="Helical" evidence="2">
    <location>
        <begin position="1381"/>
        <end position="1400"/>
    </location>
</feature>
<dbReference type="SUPFAM" id="SSF48371">
    <property type="entry name" value="ARM repeat"/>
    <property type="match status" value="1"/>
</dbReference>
<evidence type="ECO:0000313" key="3">
    <source>
        <dbReference type="EMBL" id="EOO65469.1"/>
    </source>
</evidence>
<dbReference type="Gene3D" id="1.20.120.20">
    <property type="entry name" value="Apolipoprotein"/>
    <property type="match status" value="1"/>
</dbReference>
<dbReference type="RefSeq" id="WP_016101332.1">
    <property type="nucleotide sequence ID" value="NZ_KB976275.1"/>
</dbReference>
<evidence type="ECO:0000313" key="4">
    <source>
        <dbReference type="Proteomes" id="UP000014040"/>
    </source>
</evidence>
<feature type="transmembrane region" description="Helical" evidence="2">
    <location>
        <begin position="1347"/>
        <end position="1369"/>
    </location>
</feature>
<keyword evidence="1" id="KW-0175">Coiled coil</keyword>
<evidence type="ECO:0000256" key="1">
    <source>
        <dbReference type="SAM" id="Coils"/>
    </source>
</evidence>
<dbReference type="PANTHER" id="PTHR37813:SF1">
    <property type="entry name" value="FELS-2 PROPHAGE PROTEIN"/>
    <property type="match status" value="1"/>
</dbReference>
<feature type="transmembrane region" description="Helical" evidence="2">
    <location>
        <begin position="882"/>
        <end position="905"/>
    </location>
</feature>
<feature type="transmembrane region" description="Helical" evidence="2">
    <location>
        <begin position="1308"/>
        <end position="1327"/>
    </location>
</feature>
<feature type="transmembrane region" description="Helical" evidence="2">
    <location>
        <begin position="729"/>
        <end position="747"/>
    </location>
</feature>
<proteinExistence type="predicted"/>
<feature type="transmembrane region" description="Helical" evidence="2">
    <location>
        <begin position="845"/>
        <end position="862"/>
    </location>
</feature>
<feature type="coiled-coil region" evidence="1">
    <location>
        <begin position="644"/>
        <end position="675"/>
    </location>
</feature>
<comment type="caution">
    <text evidence="3">The sequence shown here is derived from an EMBL/GenBank/DDBJ whole genome shotgun (WGS) entry which is preliminary data.</text>
</comment>
<organism evidence="3 4">
    <name type="scientific">Bacillus cereus VD021</name>
    <dbReference type="NCBI Taxonomy" id="1053224"/>
    <lineage>
        <taxon>Bacteria</taxon>
        <taxon>Bacillati</taxon>
        <taxon>Bacillota</taxon>
        <taxon>Bacilli</taxon>
        <taxon>Bacillales</taxon>
        <taxon>Bacillaceae</taxon>
        <taxon>Bacillus</taxon>
        <taxon>Bacillus cereus group</taxon>
    </lineage>
</organism>
<keyword evidence="2" id="KW-1133">Transmembrane helix</keyword>
<dbReference type="HOGENOM" id="CLU_244885_0_0_9"/>
<keyword evidence="2" id="KW-0812">Transmembrane</keyword>
<reference evidence="3 4" key="1">
    <citation type="submission" date="2012-12" db="EMBL/GenBank/DDBJ databases">
        <title>The Genome Sequence of Bacillus cereus VD021.</title>
        <authorList>
            <consortium name="The Broad Institute Genome Sequencing Platform"/>
            <consortium name="The Broad Institute Genome Sequencing Center for Infectious Disease"/>
            <person name="Feldgarden M."/>
            <person name="Van der Auwera G.A."/>
            <person name="Mahillon J."/>
            <person name="Duprez V."/>
            <person name="Timmery S."/>
            <person name="Mattelet C."/>
            <person name="Dierick K."/>
            <person name="Sun M."/>
            <person name="Yu Z."/>
            <person name="Zhu L."/>
            <person name="Hu X."/>
            <person name="Shank E.B."/>
            <person name="Swiecicka I."/>
            <person name="Hansen B.M."/>
            <person name="Andrup L."/>
            <person name="Walker B."/>
            <person name="Young S.K."/>
            <person name="Zeng Q."/>
            <person name="Gargeya S."/>
            <person name="Fitzgerald M."/>
            <person name="Haas B."/>
            <person name="Abouelleil A."/>
            <person name="Alvarado L."/>
            <person name="Arachchi H.M."/>
            <person name="Berlin A.M."/>
            <person name="Chapman S.B."/>
            <person name="Dewar J."/>
            <person name="Goldberg J."/>
            <person name="Griggs A."/>
            <person name="Gujja S."/>
            <person name="Hansen M."/>
            <person name="Howarth C."/>
            <person name="Imamovic A."/>
            <person name="Larimer J."/>
            <person name="McCowan C."/>
            <person name="Murphy C."/>
            <person name="Neiman D."/>
            <person name="Pearson M."/>
            <person name="Priest M."/>
            <person name="Roberts A."/>
            <person name="Saif S."/>
            <person name="Shea T."/>
            <person name="Sisk P."/>
            <person name="Sykes S."/>
            <person name="Wortman J."/>
            <person name="Nusbaum C."/>
            <person name="Birren B."/>
        </authorList>
    </citation>
    <scope>NUCLEOTIDE SEQUENCE [LARGE SCALE GENOMIC DNA]</scope>
    <source>
        <strain evidence="3 4">VD021</strain>
    </source>
</reference>
<accession>R8GY26</accession>
<feature type="transmembrane region" description="Helical" evidence="2">
    <location>
        <begin position="785"/>
        <end position="803"/>
    </location>
</feature>
<feature type="transmembrane region" description="Helical" evidence="2">
    <location>
        <begin position="1125"/>
        <end position="1148"/>
    </location>
</feature>